<dbReference type="Proteomes" id="UP000091929">
    <property type="component" value="Unassembled WGS sequence"/>
</dbReference>
<accession>A0A150IME6</accession>
<gene>
    <name evidence="1" type="ORF">APG10_00204</name>
    <name evidence="2" type="ORF">APG11_00326</name>
    <name evidence="3" type="ORF">APG12_00360</name>
</gene>
<dbReference type="EMBL" id="LNGE01000003">
    <property type="protein sequence ID" value="KYC46201.1"/>
    <property type="molecule type" value="Genomic_DNA"/>
</dbReference>
<evidence type="ECO:0000313" key="3">
    <source>
        <dbReference type="EMBL" id="KYC51075.1"/>
    </source>
</evidence>
<evidence type="ECO:0000313" key="1">
    <source>
        <dbReference type="EMBL" id="KYC46201.1"/>
    </source>
</evidence>
<dbReference type="EMBL" id="LNGF01000005">
    <property type="protein sequence ID" value="KYC48413.1"/>
    <property type="molecule type" value="Genomic_DNA"/>
</dbReference>
<dbReference type="EMBL" id="LNJC01000004">
    <property type="protein sequence ID" value="KYC51075.1"/>
    <property type="molecule type" value="Genomic_DNA"/>
</dbReference>
<accession>A0A150ITW3</accession>
<reference evidence="4 5" key="1">
    <citation type="journal article" date="2016" name="ISME J.">
        <title>Chasing the elusive Euryarchaeota class WSA2: genomes reveal a uniquely fastidious methyl-reducing methanogen.</title>
        <authorList>
            <person name="Nobu M.K."/>
            <person name="Narihiro T."/>
            <person name="Kuroda K."/>
            <person name="Mei R."/>
            <person name="Liu W.T."/>
        </authorList>
    </citation>
    <scope>NUCLEOTIDE SEQUENCE [LARGE SCALE GENOMIC DNA]</scope>
    <source>
        <strain evidence="1">B03fssc0709_Meth_Bin005</strain>
        <strain evidence="2">B15fssc0709_Meth_Bin003</strain>
        <strain evidence="3">BMIXfssc0709_Meth_Bin006</strain>
    </source>
</reference>
<evidence type="ECO:0000313" key="4">
    <source>
        <dbReference type="Proteomes" id="UP000091929"/>
    </source>
</evidence>
<name>A0A150ITW3_9EURY</name>
<dbReference type="AlphaFoldDB" id="A0A150ITW3"/>
<evidence type="ECO:0000313" key="5">
    <source>
        <dbReference type="Proteomes" id="UP000092401"/>
    </source>
</evidence>
<sequence length="120" mass="13753">MRATDPQILDAIKNVLREDIVIHSQNELFEKVKQKLSSKDEALQVSAERMRRVAKKYGVKVKVHSRKGKEIKTCPFCGKDLQDVVSNDLFGRSTTIGKVCKTCRFEIGIGRTPARYIFRR</sequence>
<dbReference type="Proteomes" id="UP000092401">
    <property type="component" value="Unassembled WGS sequence"/>
</dbReference>
<accession>A0A150J1X0</accession>
<proteinExistence type="predicted"/>
<organism evidence="2 4">
    <name type="scientific">Candidatus Methanofastidiosum methylothiophilum</name>
    <dbReference type="NCBI Taxonomy" id="1705564"/>
    <lineage>
        <taxon>Archaea</taxon>
        <taxon>Methanobacteriati</taxon>
        <taxon>Methanobacteriota</taxon>
        <taxon>Stenosarchaea group</taxon>
        <taxon>Candidatus Methanofastidiosia</taxon>
        <taxon>Candidatus Methanofastidiosales</taxon>
        <taxon>Candidatus Methanofastidiosaceae</taxon>
        <taxon>Candidatus Methanofastidiosum</taxon>
    </lineage>
</organism>
<protein>
    <submittedName>
        <fullName evidence="2">Uncharacterized protein</fullName>
    </submittedName>
</protein>
<dbReference type="Proteomes" id="UP000092403">
    <property type="component" value="Unassembled WGS sequence"/>
</dbReference>
<comment type="caution">
    <text evidence="2">The sequence shown here is derived from an EMBL/GenBank/DDBJ whole genome shotgun (WGS) entry which is preliminary data.</text>
</comment>
<evidence type="ECO:0000313" key="2">
    <source>
        <dbReference type="EMBL" id="KYC48413.1"/>
    </source>
</evidence>